<dbReference type="PANTHER" id="PTHR33570:SF2">
    <property type="entry name" value="CARBOXYMUCONOLACTONE DECARBOXYLASE-LIKE DOMAIN-CONTAINING PROTEIN"/>
    <property type="match status" value="1"/>
</dbReference>
<dbReference type="EMBL" id="JACOPX010000018">
    <property type="protein sequence ID" value="MBF6036339.1"/>
    <property type="molecule type" value="Genomic_DNA"/>
</dbReference>
<evidence type="ECO:0000313" key="3">
    <source>
        <dbReference type="Proteomes" id="UP000722111"/>
    </source>
</evidence>
<dbReference type="PANTHER" id="PTHR33570">
    <property type="entry name" value="4-CARBOXYMUCONOLACTONE DECARBOXYLASE FAMILY PROTEIN"/>
    <property type="match status" value="1"/>
</dbReference>
<dbReference type="Proteomes" id="UP000722111">
    <property type="component" value="Unassembled WGS sequence"/>
</dbReference>
<reference evidence="2 3" key="1">
    <citation type="submission" date="2020-08" db="EMBL/GenBank/DDBJ databases">
        <title>Description of novel Pseudomonas species.</title>
        <authorList>
            <person name="Duman M."/>
            <person name="Mulet M."/>
            <person name="Altun S."/>
            <person name="Saticioglu I.B."/>
            <person name="Lalucat J."/>
            <person name="Garcia-Valdes E."/>
        </authorList>
    </citation>
    <scope>NUCLEOTIDE SEQUENCE [LARGE SCALE GENOMIC DNA]</scope>
    <source>
        <strain evidence="2 3">P155</strain>
    </source>
</reference>
<organism evidence="2 3">
    <name type="scientific">Pseudomonas neuropathica</name>
    <dbReference type="NCBI Taxonomy" id="2730425"/>
    <lineage>
        <taxon>Bacteria</taxon>
        <taxon>Pseudomonadati</taxon>
        <taxon>Pseudomonadota</taxon>
        <taxon>Gammaproteobacteria</taxon>
        <taxon>Pseudomonadales</taxon>
        <taxon>Pseudomonadaceae</taxon>
        <taxon>Pseudomonas</taxon>
    </lineage>
</organism>
<feature type="domain" description="Carboxymuconolactone decarboxylase-like" evidence="1">
    <location>
        <begin position="48"/>
        <end position="120"/>
    </location>
</feature>
<accession>A0ABS0BRU1</accession>
<evidence type="ECO:0000313" key="2">
    <source>
        <dbReference type="EMBL" id="MBF6036339.1"/>
    </source>
</evidence>
<dbReference type="Gene3D" id="1.20.1290.10">
    <property type="entry name" value="AhpD-like"/>
    <property type="match status" value="1"/>
</dbReference>
<keyword evidence="3" id="KW-1185">Reference proteome</keyword>
<protein>
    <submittedName>
        <fullName evidence="2">Carboxymuconolactone decarboxylase family protein</fullName>
    </submittedName>
</protein>
<dbReference type="InterPro" id="IPR029032">
    <property type="entry name" value="AhpD-like"/>
</dbReference>
<dbReference type="Pfam" id="PF02627">
    <property type="entry name" value="CMD"/>
    <property type="match status" value="1"/>
</dbReference>
<dbReference type="InterPro" id="IPR003779">
    <property type="entry name" value="CMD-like"/>
</dbReference>
<dbReference type="SUPFAM" id="SSF69118">
    <property type="entry name" value="AhpD-like"/>
    <property type="match status" value="1"/>
</dbReference>
<dbReference type="InterPro" id="IPR052512">
    <property type="entry name" value="4CMD/NDH-1_regulator"/>
</dbReference>
<name>A0ABS0BRU1_9PSED</name>
<sequence>MNNKPSPMATLYHEGRHIFTGLVPDGGARLDALFHTVPALGELAVGVVYGHLHARPGLDPRLREAVSFAAIVASGMVGPPLSVHLKTGLASGLAPGEMTEVLLQASAFAGFPRAVSAAEQLNRLFEEAGLTSPPAPTPREIALSFCEQVRAGHAPIPVSAAVKRQLKHAGRLAVQASSAQSVLVECFEDEPSPLALLRLTVQGDQVMSVTLFKAH</sequence>
<dbReference type="RefSeq" id="WP_194936045.1">
    <property type="nucleotide sequence ID" value="NZ_JACOPX010000018.1"/>
</dbReference>
<evidence type="ECO:0000259" key="1">
    <source>
        <dbReference type="Pfam" id="PF02627"/>
    </source>
</evidence>
<comment type="caution">
    <text evidence="2">The sequence shown here is derived from an EMBL/GenBank/DDBJ whole genome shotgun (WGS) entry which is preliminary data.</text>
</comment>
<gene>
    <name evidence="2" type="ORF">H8F23_24075</name>
</gene>
<proteinExistence type="predicted"/>